<dbReference type="GO" id="GO:0046872">
    <property type="term" value="F:metal ion binding"/>
    <property type="evidence" value="ECO:0007669"/>
    <property type="project" value="InterPro"/>
</dbReference>
<evidence type="ECO:0000256" key="4">
    <source>
        <dbReference type="SAM" id="Coils"/>
    </source>
</evidence>
<dbReference type="RefSeq" id="WP_002858739.1">
    <property type="nucleotide sequence ID" value="NC_008787.1"/>
</dbReference>
<comment type="similarity">
    <text evidence="1">Belongs to the bacterial solute-binding protein 9 family.</text>
</comment>
<feature type="coiled-coil region" evidence="4">
    <location>
        <begin position="168"/>
        <end position="199"/>
    </location>
</feature>
<accession>A0A0H3PIV9</accession>
<evidence type="ECO:0000256" key="5">
    <source>
        <dbReference type="SAM" id="SignalP"/>
    </source>
</evidence>
<dbReference type="KEGG" id="cjj:CJJ81176_0179"/>
<dbReference type="HOGENOM" id="CLU_016838_1_0_7"/>
<dbReference type="GO" id="GO:0030001">
    <property type="term" value="P:metal ion transport"/>
    <property type="evidence" value="ECO:0007669"/>
    <property type="project" value="InterPro"/>
</dbReference>
<keyword evidence="3 5" id="KW-0732">Signal</keyword>
<dbReference type="eggNOG" id="COG0803">
    <property type="taxonomic scope" value="Bacteria"/>
</dbReference>
<dbReference type="AlphaFoldDB" id="A0A0H3PIV9"/>
<evidence type="ECO:0000256" key="2">
    <source>
        <dbReference type="ARBA" id="ARBA00022448"/>
    </source>
</evidence>
<dbReference type="SUPFAM" id="SSF53807">
    <property type="entry name" value="Helical backbone' metal receptor"/>
    <property type="match status" value="1"/>
</dbReference>
<evidence type="ECO:0000256" key="3">
    <source>
        <dbReference type="ARBA" id="ARBA00022729"/>
    </source>
</evidence>
<dbReference type="CDD" id="cd01018">
    <property type="entry name" value="ZntC"/>
    <property type="match status" value="1"/>
</dbReference>
<organism evidence="6 7">
    <name type="scientific">Campylobacter jejuni subsp. jejuni serotype O:23/36 (strain 81-176)</name>
    <dbReference type="NCBI Taxonomy" id="354242"/>
    <lineage>
        <taxon>Bacteria</taxon>
        <taxon>Pseudomonadati</taxon>
        <taxon>Campylobacterota</taxon>
        <taxon>Epsilonproteobacteria</taxon>
        <taxon>Campylobacterales</taxon>
        <taxon>Campylobacteraceae</taxon>
        <taxon>Campylobacter</taxon>
    </lineage>
</organism>
<dbReference type="PANTHER" id="PTHR42953:SF3">
    <property type="entry name" value="HIGH-AFFINITY ZINC UPTAKE SYSTEM PROTEIN ZNUA"/>
    <property type="match status" value="1"/>
</dbReference>
<dbReference type="InterPro" id="IPR050492">
    <property type="entry name" value="Bact_metal-bind_prot9"/>
</dbReference>
<name>A0A0H3PIV9_CAMJJ</name>
<dbReference type="Gene3D" id="3.40.50.1980">
    <property type="entry name" value="Nitrogenase molybdenum iron protein domain"/>
    <property type="match status" value="2"/>
</dbReference>
<feature type="signal peptide" evidence="5">
    <location>
        <begin position="1"/>
        <end position="20"/>
    </location>
</feature>
<keyword evidence="4" id="KW-0175">Coiled coil</keyword>
<dbReference type="InterPro" id="IPR006127">
    <property type="entry name" value="ZnuA-like"/>
</dbReference>
<protein>
    <submittedName>
        <fullName evidence="6">Cation ABC transporter, periplasmic cation-binding protein</fullName>
    </submittedName>
</protein>
<reference evidence="7" key="1">
    <citation type="submission" date="2006-12" db="EMBL/GenBank/DDBJ databases">
        <authorList>
            <person name="Fouts D.E."/>
            <person name="Nelson K.E."/>
            <person name="Sebastian Y."/>
        </authorList>
    </citation>
    <scope>NUCLEOTIDE SEQUENCE [LARGE SCALE GENOMIC DNA]</scope>
    <source>
        <strain evidence="7">81-176</strain>
    </source>
</reference>
<proteinExistence type="inferred from homology"/>
<gene>
    <name evidence="6" type="ordered locus">CJJ81176_0179</name>
</gene>
<dbReference type="Proteomes" id="UP000000646">
    <property type="component" value="Chromosome"/>
</dbReference>
<evidence type="ECO:0000256" key="1">
    <source>
        <dbReference type="ARBA" id="ARBA00011028"/>
    </source>
</evidence>
<evidence type="ECO:0000313" key="6">
    <source>
        <dbReference type="EMBL" id="EAQ73053.1"/>
    </source>
</evidence>
<sequence length="296" mass="34626">MKKILLFILSLGIFYTFTQAKNLEQEQNTSSNLVSVSIAPQAFFVKKIAANTLDVNVILPPNSNEHNFEFKPSTMKKLEKSDIYFTIGLEFEKVFTDKFKQNFSKLQVVNMQKNIALIQTHDTHEHSHEHEHHEHEHFDPHTWLDPILVQTMALNIYDTLIQKYPQNENLYKENLDKFLAELDSLNLQIASKLEKLKNREFVVYHPSWTYFAKRYNLTQIPVEILGKEPKSKDLQKLITLMKDKNLKVIFVQNGFPENAAKTLAKECDAKIYKIDHLSYDWENELLKTADAFSHNL</sequence>
<dbReference type="EMBL" id="CP000538">
    <property type="protein sequence ID" value="EAQ73053.1"/>
    <property type="molecule type" value="Genomic_DNA"/>
</dbReference>
<evidence type="ECO:0000313" key="7">
    <source>
        <dbReference type="Proteomes" id="UP000000646"/>
    </source>
</evidence>
<feature type="chain" id="PRO_5002617542" evidence="5">
    <location>
        <begin position="21"/>
        <end position="296"/>
    </location>
</feature>
<keyword evidence="2" id="KW-0813">Transport</keyword>
<dbReference type="PANTHER" id="PTHR42953">
    <property type="entry name" value="HIGH-AFFINITY ZINC UPTAKE SYSTEM PROTEIN ZNUA-RELATED"/>
    <property type="match status" value="1"/>
</dbReference>
<dbReference type="Pfam" id="PF01297">
    <property type="entry name" value="ZnuA"/>
    <property type="match status" value="1"/>
</dbReference>